<feature type="region of interest" description="Disordered" evidence="1">
    <location>
        <begin position="272"/>
        <end position="300"/>
    </location>
</feature>
<dbReference type="GO" id="GO:0005634">
    <property type="term" value="C:nucleus"/>
    <property type="evidence" value="ECO:0007669"/>
    <property type="project" value="TreeGrafter"/>
</dbReference>
<protein>
    <recommendedName>
        <fullName evidence="2">DUF7082 domain-containing protein</fullName>
    </recommendedName>
</protein>
<name>A0AAX4JZH8_9TREE</name>
<feature type="compositionally biased region" description="Low complexity" evidence="1">
    <location>
        <begin position="104"/>
        <end position="114"/>
    </location>
</feature>
<dbReference type="EMBL" id="CP144103">
    <property type="protein sequence ID" value="WWC89923.1"/>
    <property type="molecule type" value="Genomic_DNA"/>
</dbReference>
<feature type="domain" description="DUF7082" evidence="2">
    <location>
        <begin position="395"/>
        <end position="550"/>
    </location>
</feature>
<feature type="compositionally biased region" description="Low complexity" evidence="1">
    <location>
        <begin position="63"/>
        <end position="78"/>
    </location>
</feature>
<gene>
    <name evidence="3" type="ORF">L201_004852</name>
</gene>
<feature type="compositionally biased region" description="Low complexity" evidence="1">
    <location>
        <begin position="696"/>
        <end position="708"/>
    </location>
</feature>
<dbReference type="Proteomes" id="UP001355207">
    <property type="component" value="Chromosome 6"/>
</dbReference>
<feature type="region of interest" description="Disordered" evidence="1">
    <location>
        <begin position="104"/>
        <end position="123"/>
    </location>
</feature>
<feature type="region of interest" description="Disordered" evidence="1">
    <location>
        <begin position="349"/>
        <end position="386"/>
    </location>
</feature>
<sequence length="765" mass="82826">MYHTSSAAHYNPAVQPRLYQPPTPLSATFRAAPYIPRTTAMDPFGMPPSPSSPFSTHESNPVSSATNNITTSTSYNSNAGSSSYLPSKVYMSPHINQSYDSFNTTTSASTSSSSGLINQVGSSSNTSLRIPVSVYDWGPREGSQGAQIIIKADVNLSSTSSNTPPINNPDGSSSSPHPSPNNIQPTKALRVVFGTHPVQTAVTTIDTSSVNNQESQYYQLTATVPSFSSTGASSNTQGGYGGNGNNKVNVSVQVLSGDFAIVETVPLGEFMYTSTGSRSNPLKRGGESLESSRPSPHQIHRRVISTNSATYTTPELQQYATMPSTYHPSPSGRSVSDSVASWQHSPYASTSTPIASIPHPAPPPYTPGLQPSLMRSTQVAPGLPAPTPYVNSGQKACLEMAGDLMTMSKGWTQEEWHARRRLVQFWRRQEGTTIHAAFKPISQAEYPAYQQSIIISCIFREDKNLCYVTSVDAIYLLEALVGTRFTVEEKNRIRRNLEGFRPITISKSKPGNEDFFRLIMNFPNPRPRNIEKDVKVFPWEILSQALKKIIGKYSASFPYPSSPMPPPPPPQAYQPTNYGIPGPLQPMLPSTTPEDEYVKHDYGSGMSVGQSTTSSSAPPHLVSHGSSDSSSYAPSSAYHPNNPHTPSQSQQSNSPIAYRTTSNSNSISSQTPLTGHPPIDEKTGITNNHSYLNLSPPYGNGNNGPNPNQWLNHPIDPAENPNSYGGIPGNWANPDQPHQLPHVHQNVSRQPNPNDLRIGYPGMSA</sequence>
<organism evidence="3 4">
    <name type="scientific">Kwoniella dendrophila CBS 6074</name>
    <dbReference type="NCBI Taxonomy" id="1295534"/>
    <lineage>
        <taxon>Eukaryota</taxon>
        <taxon>Fungi</taxon>
        <taxon>Dikarya</taxon>
        <taxon>Basidiomycota</taxon>
        <taxon>Agaricomycotina</taxon>
        <taxon>Tremellomycetes</taxon>
        <taxon>Tremellales</taxon>
        <taxon>Cryptococcaceae</taxon>
        <taxon>Kwoniella</taxon>
    </lineage>
</organism>
<keyword evidence="4" id="KW-1185">Reference proteome</keyword>
<evidence type="ECO:0000259" key="2">
    <source>
        <dbReference type="Pfam" id="PF23305"/>
    </source>
</evidence>
<evidence type="ECO:0000313" key="4">
    <source>
        <dbReference type="Proteomes" id="UP001355207"/>
    </source>
</evidence>
<feature type="compositionally biased region" description="Polar residues" evidence="1">
    <location>
        <begin position="607"/>
        <end position="617"/>
    </location>
</feature>
<evidence type="ECO:0000256" key="1">
    <source>
        <dbReference type="SAM" id="MobiDB-lite"/>
    </source>
</evidence>
<feature type="region of interest" description="Disordered" evidence="1">
    <location>
        <begin position="158"/>
        <end position="184"/>
    </location>
</feature>
<feature type="compositionally biased region" description="Low complexity" evidence="1">
    <location>
        <begin position="623"/>
        <end position="640"/>
    </location>
</feature>
<reference evidence="3 4" key="1">
    <citation type="submission" date="2024-01" db="EMBL/GenBank/DDBJ databases">
        <title>Comparative genomics of Cryptococcus and Kwoniella reveals pathogenesis evolution and contrasting modes of karyotype evolution via chromosome fusion or intercentromeric recombination.</title>
        <authorList>
            <person name="Coelho M.A."/>
            <person name="David-Palma M."/>
            <person name="Shea T."/>
            <person name="Bowers K."/>
            <person name="McGinley-Smith S."/>
            <person name="Mohammad A.W."/>
            <person name="Gnirke A."/>
            <person name="Yurkov A.M."/>
            <person name="Nowrousian M."/>
            <person name="Sun S."/>
            <person name="Cuomo C.A."/>
            <person name="Heitman J."/>
        </authorList>
    </citation>
    <scope>NUCLEOTIDE SEQUENCE [LARGE SCALE GENOMIC DNA]</scope>
    <source>
        <strain evidence="3 4">CBS 6074</strain>
    </source>
</reference>
<dbReference type="PANTHER" id="PTHR39463">
    <property type="entry name" value="MEDUSA"/>
    <property type="match status" value="1"/>
</dbReference>
<feature type="compositionally biased region" description="Pro residues" evidence="1">
    <location>
        <begin position="561"/>
        <end position="572"/>
    </location>
</feature>
<dbReference type="GeneID" id="91095522"/>
<dbReference type="AlphaFoldDB" id="A0AAX4JZH8"/>
<dbReference type="RefSeq" id="XP_066076686.1">
    <property type="nucleotide sequence ID" value="XM_066220589.1"/>
</dbReference>
<feature type="compositionally biased region" description="Polar residues" evidence="1">
    <location>
        <begin position="642"/>
        <end position="655"/>
    </location>
</feature>
<feature type="compositionally biased region" description="Low complexity" evidence="1">
    <location>
        <begin position="158"/>
        <end position="182"/>
    </location>
</feature>
<feature type="compositionally biased region" description="Polar residues" evidence="1">
    <location>
        <begin position="684"/>
        <end position="693"/>
    </location>
</feature>
<feature type="region of interest" description="Disordered" evidence="1">
    <location>
        <begin position="561"/>
        <end position="765"/>
    </location>
</feature>
<accession>A0AAX4JZH8</accession>
<dbReference type="PANTHER" id="PTHR39463:SF1">
    <property type="entry name" value="MEDUSA"/>
    <property type="match status" value="1"/>
</dbReference>
<feature type="region of interest" description="Disordered" evidence="1">
    <location>
        <begin position="43"/>
        <end position="78"/>
    </location>
</feature>
<dbReference type="Pfam" id="PF23305">
    <property type="entry name" value="DUF7082"/>
    <property type="match status" value="1"/>
</dbReference>
<dbReference type="InterPro" id="IPR055509">
    <property type="entry name" value="DUF7082"/>
</dbReference>
<feature type="compositionally biased region" description="Low complexity" evidence="1">
    <location>
        <begin position="660"/>
        <end position="669"/>
    </location>
</feature>
<evidence type="ECO:0000313" key="3">
    <source>
        <dbReference type="EMBL" id="WWC89923.1"/>
    </source>
</evidence>
<proteinExistence type="predicted"/>